<dbReference type="PANTHER" id="PTHR33993">
    <property type="entry name" value="GLYOXALASE-RELATED"/>
    <property type="match status" value="1"/>
</dbReference>
<dbReference type="EMBL" id="CP020569">
    <property type="protein sequence ID" value="ARF57932.1"/>
    <property type="molecule type" value="Genomic_DNA"/>
</dbReference>
<accession>A0A1V0TZ35</accession>
<dbReference type="InterPro" id="IPR029068">
    <property type="entry name" value="Glyas_Bleomycin-R_OHBP_Dase"/>
</dbReference>
<name>A0A1V0TZ35_9ACTN</name>
<dbReference type="OrthoDB" id="9793039at2"/>
<evidence type="ECO:0000259" key="1">
    <source>
        <dbReference type="PROSITE" id="PS51819"/>
    </source>
</evidence>
<dbReference type="STRING" id="553510.B1H19_30400"/>
<protein>
    <submittedName>
        <fullName evidence="2">Hydroxylase</fullName>
    </submittedName>
</protein>
<dbReference type="AlphaFoldDB" id="A0A1V0TZ35"/>
<dbReference type="PROSITE" id="PS51819">
    <property type="entry name" value="VOC"/>
    <property type="match status" value="2"/>
</dbReference>
<feature type="domain" description="VOC" evidence="1">
    <location>
        <begin position="10"/>
        <end position="124"/>
    </location>
</feature>
<proteinExistence type="predicted"/>
<dbReference type="InterPro" id="IPR004360">
    <property type="entry name" value="Glyas_Fos-R_dOase_dom"/>
</dbReference>
<keyword evidence="3" id="KW-1185">Reference proteome</keyword>
<evidence type="ECO:0000313" key="3">
    <source>
        <dbReference type="Proteomes" id="UP000192726"/>
    </source>
</evidence>
<gene>
    <name evidence="2" type="ORF">B1H19_30400</name>
</gene>
<dbReference type="InterPro" id="IPR052164">
    <property type="entry name" value="Anthracycline_SecMetBiosynth"/>
</dbReference>
<dbReference type="Pfam" id="PF00903">
    <property type="entry name" value="Glyoxalase"/>
    <property type="match status" value="2"/>
</dbReference>
<dbReference type="SUPFAM" id="SSF54593">
    <property type="entry name" value="Glyoxalase/Bleomycin resistance protein/Dihydroxybiphenyl dioxygenase"/>
    <property type="match status" value="1"/>
</dbReference>
<dbReference type="CDD" id="cd07247">
    <property type="entry name" value="SgaA_N_like"/>
    <property type="match status" value="2"/>
</dbReference>
<sequence length="271" mass="28508">MITTDFVPGSPCWLDLGARDADAAAAFYRAVFDWQAAPYSEEPDGYTLFRLDGKVVGAVGPLTEPGARPAWTIYFNTPDADATIKAAEQAGGAVRTQPAEVGDTEGRFAQLTDPQGAEFAIWQPGRYPGLELTDAPGSLGWVELYTTDSPAAQAFYRSLFGWTTQDIALPGGGGTYTLIAPRGAGEERMHGGIMGVPQDFFKGGGKPYWHPVFGTADCDATVGLVTRHGGAVSMGPETAEGVGRLAVCTDPAGAEFVVLRPQEQTREAAGG</sequence>
<feature type="domain" description="VOC" evidence="1">
    <location>
        <begin position="138"/>
        <end position="261"/>
    </location>
</feature>
<dbReference type="KEGG" id="sgv:B1H19_30400"/>
<organism evidence="2 3">
    <name type="scientific">Streptomyces gilvosporeus</name>
    <dbReference type="NCBI Taxonomy" id="553510"/>
    <lineage>
        <taxon>Bacteria</taxon>
        <taxon>Bacillati</taxon>
        <taxon>Actinomycetota</taxon>
        <taxon>Actinomycetes</taxon>
        <taxon>Kitasatosporales</taxon>
        <taxon>Streptomycetaceae</taxon>
        <taxon>Streptomyces</taxon>
    </lineage>
</organism>
<dbReference type="RefSeq" id="WP_083107912.1">
    <property type="nucleotide sequence ID" value="NZ_CP020569.1"/>
</dbReference>
<reference evidence="2 3" key="1">
    <citation type="submission" date="2017-04" db="EMBL/GenBank/DDBJ databases">
        <title>Complete Genome Sequence of Streptomyces gilvosporeus F607, a Capable Producer of Natamycin.</title>
        <authorList>
            <person name="Zong G."/>
            <person name="Zhong C."/>
            <person name="Fu J."/>
            <person name="Qin R."/>
            <person name="Cao G."/>
        </authorList>
    </citation>
    <scope>NUCLEOTIDE SEQUENCE [LARGE SCALE GENOMIC DNA]</scope>
    <source>
        <strain evidence="2 3">F607</strain>
    </source>
</reference>
<dbReference type="Gene3D" id="3.10.180.10">
    <property type="entry name" value="2,3-Dihydroxybiphenyl 1,2-Dioxygenase, domain 1"/>
    <property type="match status" value="2"/>
</dbReference>
<evidence type="ECO:0000313" key="2">
    <source>
        <dbReference type="EMBL" id="ARF57932.1"/>
    </source>
</evidence>
<dbReference type="Proteomes" id="UP000192726">
    <property type="component" value="Chromosome"/>
</dbReference>
<dbReference type="InterPro" id="IPR037523">
    <property type="entry name" value="VOC_core"/>
</dbReference>
<dbReference type="PANTHER" id="PTHR33993:SF10">
    <property type="entry name" value="CONSERVED PROTEIN"/>
    <property type="match status" value="1"/>
</dbReference>